<evidence type="ECO:0000259" key="2">
    <source>
        <dbReference type="Pfam" id="PF11396"/>
    </source>
</evidence>
<feature type="chain" id="PRO_5017818570" description="Putative beta-lactamase-inhibitor-like PepSY-like domain-containing protein" evidence="1">
    <location>
        <begin position="23"/>
        <end position="152"/>
    </location>
</feature>
<dbReference type="Pfam" id="PF11396">
    <property type="entry name" value="PepSY_like"/>
    <property type="match status" value="1"/>
</dbReference>
<keyword evidence="1" id="KW-0732">Signal</keyword>
<dbReference type="RefSeq" id="WP_116846428.1">
    <property type="nucleotide sequence ID" value="NZ_QTJU01000002.1"/>
</dbReference>
<reference evidence="3 4" key="1">
    <citation type="submission" date="2018-08" db="EMBL/GenBank/DDBJ databases">
        <title>Chitinophagaceae sp. K23C18032701, a novel bacterium isolated from forest soil.</title>
        <authorList>
            <person name="Wang C."/>
        </authorList>
    </citation>
    <scope>NUCLEOTIDE SEQUENCE [LARGE SCALE GENOMIC DNA]</scope>
    <source>
        <strain evidence="3 4">K23C18032701</strain>
    </source>
</reference>
<dbReference type="Proteomes" id="UP000261284">
    <property type="component" value="Unassembled WGS sequence"/>
</dbReference>
<comment type="caution">
    <text evidence="3">The sequence shown here is derived from an EMBL/GenBank/DDBJ whole genome shotgun (WGS) entry which is preliminary data.</text>
</comment>
<sequence length="152" mass="17688">MKRIIQCLTLCLLLTTIGFAGKAQFRKIPEDVTEAFRKKFPNATKVSWKDKLSSFQASFEMDDEEYIAYFASSGDWQETDQKMEYEDLPDDVQDGFEKSKYTDWEKGDIYMIVKADDENLLSYRIAVKKNAIQKKYLFFANDGTLLRDAITL</sequence>
<evidence type="ECO:0000313" key="4">
    <source>
        <dbReference type="Proteomes" id="UP000261284"/>
    </source>
</evidence>
<dbReference type="EMBL" id="QTJU01000002">
    <property type="protein sequence ID" value="RFM28438.1"/>
    <property type="molecule type" value="Genomic_DNA"/>
</dbReference>
<dbReference type="AlphaFoldDB" id="A0A3E1NKX0"/>
<gene>
    <name evidence="3" type="ORF">DXN05_06405</name>
</gene>
<feature type="signal peptide" evidence="1">
    <location>
        <begin position="1"/>
        <end position="22"/>
    </location>
</feature>
<evidence type="ECO:0000313" key="3">
    <source>
        <dbReference type="EMBL" id="RFM28438.1"/>
    </source>
</evidence>
<dbReference type="SUPFAM" id="SSF160574">
    <property type="entry name" value="BT0923-like"/>
    <property type="match status" value="1"/>
</dbReference>
<protein>
    <recommendedName>
        <fullName evidence="2">Putative beta-lactamase-inhibitor-like PepSY-like domain-containing protein</fullName>
    </recommendedName>
</protein>
<evidence type="ECO:0000256" key="1">
    <source>
        <dbReference type="SAM" id="SignalP"/>
    </source>
</evidence>
<organism evidence="3 4">
    <name type="scientific">Deminuibacter soli</name>
    <dbReference type="NCBI Taxonomy" id="2291815"/>
    <lineage>
        <taxon>Bacteria</taxon>
        <taxon>Pseudomonadati</taxon>
        <taxon>Bacteroidota</taxon>
        <taxon>Chitinophagia</taxon>
        <taxon>Chitinophagales</taxon>
        <taxon>Chitinophagaceae</taxon>
        <taxon>Deminuibacter</taxon>
    </lineage>
</organism>
<dbReference type="OrthoDB" id="668972at2"/>
<proteinExistence type="predicted"/>
<keyword evidence="4" id="KW-1185">Reference proteome</keyword>
<dbReference type="InterPro" id="IPR021533">
    <property type="entry name" value="PepSY-like"/>
</dbReference>
<dbReference type="Gene3D" id="3.10.450.360">
    <property type="match status" value="1"/>
</dbReference>
<name>A0A3E1NKX0_9BACT</name>
<feature type="domain" description="Putative beta-lactamase-inhibitor-like PepSY-like" evidence="2">
    <location>
        <begin position="66"/>
        <end position="146"/>
    </location>
</feature>
<accession>A0A3E1NKX0</accession>